<accession>A0A1H6ALX3</accession>
<dbReference type="PANTHER" id="PTHR30442">
    <property type="entry name" value="IRON III DICITRATE TRANSPORT PROTEIN FECA"/>
    <property type="match status" value="1"/>
</dbReference>
<keyword evidence="13" id="KW-1185">Reference proteome</keyword>
<keyword evidence="2 8" id="KW-0813">Transport</keyword>
<dbReference type="SUPFAM" id="SSF56935">
    <property type="entry name" value="Porins"/>
    <property type="match status" value="1"/>
</dbReference>
<dbReference type="STRING" id="1120964.GCA_001313265_07554"/>
<dbReference type="Pfam" id="PF13715">
    <property type="entry name" value="CarbopepD_reg_2"/>
    <property type="match status" value="1"/>
</dbReference>
<dbReference type="Pfam" id="PF07715">
    <property type="entry name" value="Plug"/>
    <property type="match status" value="1"/>
</dbReference>
<feature type="domain" description="TonB-dependent receptor-like beta-barrel" evidence="10">
    <location>
        <begin position="528"/>
        <end position="1100"/>
    </location>
</feature>
<dbReference type="RefSeq" id="WP_103926726.1">
    <property type="nucleotide sequence ID" value="NZ_FNVR01000048.1"/>
</dbReference>
<evidence type="ECO:0000256" key="9">
    <source>
        <dbReference type="RuleBase" id="RU003357"/>
    </source>
</evidence>
<sequence length="1143" mass="124390">MEYNLRRQLIMLSKRLIYAFVFQLVLCTVIFANTGIAQRKTIEEVKVSLNLKEKSLSQFFKQVESKTDFKFTYTNNLVDLSQAITVVENNKSLYDILVVVAMQTHLNFVQVNENIHVKAKKGNSEDKAVEVVQKADINVKGVVKDATGQPLPGVTVLVKGTTIGTATELDGSYTLTAPEGAVLVFSFVGYEVQEITIGNQSTIDVTLKEDETSLDEFVVTGYTGQSERSITGSVATIKADELVKNPATSVEQQLQGKISGVNITTSGNPGGGAQVRIRGLSNFGNRSPLYIIDGAPSSGGLSDINPDDIETLSVLKDASAASIYGARAANGVVLITTKKGKLGQPAKVTYNSYFTLDTDPGKLDVLNARQWGEMEWRGQRAAVRGTSVESNFAPSHPIYGNGPNPVIPEFINGDPTIPYDSKTNRIMRSADTDWYDAISRPAFGHSHNLSVQGGGETGRYGLSFGYLNREGTLIENSYQRYSTRLNTEFSILKNRLRLGENLTIAYSENNGLGGIGADRQTYHPLIPVYDEGGNFGGTLNGILGLQTNVVNPVANLIRRKNTIGRGWRIFGNAFLEADIVSDLTFKSSIAIDYIQSNNSNFNPENVEGGNPGNSLNENSSWQTALTWTNTLNYLKNFGSHNIGLLVGTEAIEIVGAYISFSGTNFFTEDLDFVSINTSGKTLSVNGSGTGRKLASVFGKLDYTYKDKYFINATIRRDGSSALGPNRRFDVFPSFGAGWIISGENFLLDNSFINLVKLRAGWGAVGNQNSLGNFSYFPNFSQDPNFTSTGYDITASNSGNPANGIALLSRGNPNLKWESSQTLNIGLDFSLFDYKFSGSVEWYDRRTKDLLLQPPAPLSAGIASPSFVNLGEIQNKGIDLSLAYNGNVGALDVGVSGIVSAYKNSVLDLDGNPESFLQGPGGNPNVIAARTAVGREIGSFYGLIVDGVIQEGDKAGNFNFRDLDNNGIINFKDQDFIGSPHPDFTFSLNLTANYRNLDFTAFIRGSQGNDIWAYSKLFTDFQFRSGVNRSTRVLDAWRPDNPSNSLAEFNLNTSNSNLQASSYYVEDGSYVRLQTIQIGYTFPKIGLGIEKLRIYLQGQNLFTITNYSGIDPEIGENGGLELGVDRGGTYIVPRSFLLGIQASL</sequence>
<evidence type="ECO:0000256" key="4">
    <source>
        <dbReference type="ARBA" id="ARBA00022692"/>
    </source>
</evidence>
<protein>
    <submittedName>
        <fullName evidence="12">TonB-linked outer membrane protein, SusC/RagA family</fullName>
    </submittedName>
</protein>
<dbReference type="GO" id="GO:0009279">
    <property type="term" value="C:cell outer membrane"/>
    <property type="evidence" value="ECO:0007669"/>
    <property type="project" value="UniProtKB-SubCell"/>
</dbReference>
<evidence type="ECO:0000313" key="12">
    <source>
        <dbReference type="EMBL" id="SEG49035.1"/>
    </source>
</evidence>
<proteinExistence type="inferred from homology"/>
<dbReference type="OrthoDB" id="9768177at2"/>
<dbReference type="Proteomes" id="UP000236736">
    <property type="component" value="Unassembled WGS sequence"/>
</dbReference>
<reference evidence="13" key="1">
    <citation type="submission" date="2016-10" db="EMBL/GenBank/DDBJ databases">
        <authorList>
            <person name="Varghese N."/>
            <person name="Submissions S."/>
        </authorList>
    </citation>
    <scope>NUCLEOTIDE SEQUENCE [LARGE SCALE GENOMIC DNA]</scope>
    <source>
        <strain evidence="13">DSM 17298</strain>
    </source>
</reference>
<evidence type="ECO:0000259" key="11">
    <source>
        <dbReference type="Pfam" id="PF07715"/>
    </source>
</evidence>
<keyword evidence="3 8" id="KW-1134">Transmembrane beta strand</keyword>
<dbReference type="Gene3D" id="2.40.170.20">
    <property type="entry name" value="TonB-dependent receptor, beta-barrel domain"/>
    <property type="match status" value="1"/>
</dbReference>
<evidence type="ECO:0000259" key="10">
    <source>
        <dbReference type="Pfam" id="PF00593"/>
    </source>
</evidence>
<dbReference type="InterPro" id="IPR012910">
    <property type="entry name" value="Plug_dom"/>
</dbReference>
<dbReference type="FunFam" id="2.60.40.1120:FF:000003">
    <property type="entry name" value="Outer membrane protein Omp121"/>
    <property type="match status" value="1"/>
</dbReference>
<feature type="domain" description="TonB-dependent receptor plug" evidence="11">
    <location>
        <begin position="227"/>
        <end position="332"/>
    </location>
</feature>
<comment type="similarity">
    <text evidence="8 9">Belongs to the TonB-dependent receptor family.</text>
</comment>
<dbReference type="Gene3D" id="2.170.130.10">
    <property type="entry name" value="TonB-dependent receptor, plug domain"/>
    <property type="match status" value="1"/>
</dbReference>
<evidence type="ECO:0000256" key="1">
    <source>
        <dbReference type="ARBA" id="ARBA00004571"/>
    </source>
</evidence>
<dbReference type="Gene3D" id="2.60.40.1120">
    <property type="entry name" value="Carboxypeptidase-like, regulatory domain"/>
    <property type="match status" value="1"/>
</dbReference>
<evidence type="ECO:0000313" key="13">
    <source>
        <dbReference type="Proteomes" id="UP000236736"/>
    </source>
</evidence>
<evidence type="ECO:0000256" key="2">
    <source>
        <dbReference type="ARBA" id="ARBA00022448"/>
    </source>
</evidence>
<organism evidence="12 13">
    <name type="scientific">Algoriphagus boritolerans DSM 17298 = JCM 18970</name>
    <dbReference type="NCBI Taxonomy" id="1120964"/>
    <lineage>
        <taxon>Bacteria</taxon>
        <taxon>Pseudomonadati</taxon>
        <taxon>Bacteroidota</taxon>
        <taxon>Cytophagia</taxon>
        <taxon>Cytophagales</taxon>
        <taxon>Cyclobacteriaceae</taxon>
        <taxon>Algoriphagus</taxon>
    </lineage>
</organism>
<dbReference type="AlphaFoldDB" id="A0A1H6ALX3"/>
<evidence type="ECO:0000256" key="7">
    <source>
        <dbReference type="ARBA" id="ARBA00023237"/>
    </source>
</evidence>
<dbReference type="InterPro" id="IPR037066">
    <property type="entry name" value="Plug_dom_sf"/>
</dbReference>
<gene>
    <name evidence="12" type="ORF">SAMN03080598_04188</name>
</gene>
<dbReference type="NCBIfam" id="TIGR04057">
    <property type="entry name" value="SusC_RagA_signa"/>
    <property type="match status" value="1"/>
</dbReference>
<dbReference type="NCBIfam" id="TIGR04056">
    <property type="entry name" value="OMP_RagA_SusC"/>
    <property type="match status" value="1"/>
</dbReference>
<evidence type="ECO:0000256" key="8">
    <source>
        <dbReference type="PROSITE-ProRule" id="PRU01360"/>
    </source>
</evidence>
<dbReference type="Pfam" id="PF00593">
    <property type="entry name" value="TonB_dep_Rec_b-barrel"/>
    <property type="match status" value="1"/>
</dbReference>
<dbReference type="PANTHER" id="PTHR30442:SF0">
    <property type="entry name" value="FE(3+) DICITRATE TRANSPORT PROTEIN FECA"/>
    <property type="match status" value="1"/>
</dbReference>
<dbReference type="InterPro" id="IPR039426">
    <property type="entry name" value="TonB-dep_rcpt-like"/>
</dbReference>
<evidence type="ECO:0000256" key="5">
    <source>
        <dbReference type="ARBA" id="ARBA00023077"/>
    </source>
</evidence>
<name>A0A1H6ALX3_9BACT</name>
<evidence type="ECO:0000256" key="6">
    <source>
        <dbReference type="ARBA" id="ARBA00023136"/>
    </source>
</evidence>
<dbReference type="InterPro" id="IPR023996">
    <property type="entry name" value="TonB-dep_OMP_SusC/RagA"/>
</dbReference>
<keyword evidence="4 8" id="KW-0812">Transmembrane</keyword>
<dbReference type="InterPro" id="IPR036942">
    <property type="entry name" value="Beta-barrel_TonB_sf"/>
</dbReference>
<evidence type="ECO:0000256" key="3">
    <source>
        <dbReference type="ARBA" id="ARBA00022452"/>
    </source>
</evidence>
<dbReference type="EMBL" id="FNVR01000048">
    <property type="protein sequence ID" value="SEG49035.1"/>
    <property type="molecule type" value="Genomic_DNA"/>
</dbReference>
<dbReference type="GO" id="GO:0033214">
    <property type="term" value="P:siderophore-iron import into cell"/>
    <property type="evidence" value="ECO:0007669"/>
    <property type="project" value="TreeGrafter"/>
</dbReference>
<keyword evidence="6 8" id="KW-0472">Membrane</keyword>
<keyword evidence="5 9" id="KW-0798">TonB box</keyword>
<dbReference type="PROSITE" id="PS52016">
    <property type="entry name" value="TONB_DEPENDENT_REC_3"/>
    <property type="match status" value="1"/>
</dbReference>
<dbReference type="SUPFAM" id="SSF49464">
    <property type="entry name" value="Carboxypeptidase regulatory domain-like"/>
    <property type="match status" value="1"/>
</dbReference>
<dbReference type="InterPro" id="IPR008969">
    <property type="entry name" value="CarboxyPept-like_regulatory"/>
</dbReference>
<dbReference type="InterPro" id="IPR023997">
    <property type="entry name" value="TonB-dep_OMP_SusC/RagA_CS"/>
</dbReference>
<keyword evidence="7 8" id="KW-0998">Cell outer membrane</keyword>
<comment type="subcellular location">
    <subcellularLocation>
        <location evidence="1 8">Cell outer membrane</location>
        <topology evidence="1 8">Multi-pass membrane protein</topology>
    </subcellularLocation>
</comment>
<dbReference type="InterPro" id="IPR000531">
    <property type="entry name" value="Beta-barrel_TonB"/>
</dbReference>